<gene>
    <name evidence="6" type="ORF">MUK42_08370</name>
</gene>
<dbReference type="GO" id="GO:0005886">
    <property type="term" value="C:plasma membrane"/>
    <property type="evidence" value="ECO:0007669"/>
    <property type="project" value="TreeGrafter"/>
</dbReference>
<dbReference type="AlphaFoldDB" id="A0A9E7EB93"/>
<keyword evidence="7" id="KW-1185">Reference proteome</keyword>
<evidence type="ECO:0000256" key="1">
    <source>
        <dbReference type="ARBA" id="ARBA00004141"/>
    </source>
</evidence>
<dbReference type="EMBL" id="CP097502">
    <property type="protein sequence ID" value="URD73760.1"/>
    <property type="molecule type" value="Genomic_DNA"/>
</dbReference>
<keyword evidence="3" id="KW-0812">Transmembrane</keyword>
<keyword evidence="4" id="KW-1133">Transmembrane helix</keyword>
<evidence type="ECO:0000256" key="3">
    <source>
        <dbReference type="ARBA" id="ARBA00022692"/>
    </source>
</evidence>
<name>A0A9E7EB93_9LILI</name>
<evidence type="ECO:0000256" key="5">
    <source>
        <dbReference type="ARBA" id="ARBA00023136"/>
    </source>
</evidence>
<dbReference type="PANTHER" id="PTHR48041">
    <property type="entry name" value="ABC TRANSPORTER G FAMILY MEMBER 28"/>
    <property type="match status" value="1"/>
</dbReference>
<dbReference type="OrthoDB" id="66620at2759"/>
<evidence type="ECO:0000256" key="4">
    <source>
        <dbReference type="ARBA" id="ARBA00022989"/>
    </source>
</evidence>
<evidence type="ECO:0000313" key="6">
    <source>
        <dbReference type="EMBL" id="URD73760.1"/>
    </source>
</evidence>
<dbReference type="Proteomes" id="UP001055439">
    <property type="component" value="Chromosome 1"/>
</dbReference>
<protein>
    <submittedName>
        <fullName evidence="6">ABC transporter</fullName>
    </submittedName>
</protein>
<dbReference type="PANTHER" id="PTHR48041:SF22">
    <property type="entry name" value="ABC TRANSPORTER G FAMILY MEMBER 9"/>
    <property type="match status" value="1"/>
</dbReference>
<sequence>MLINPSLLFLDEPTSGLDSIAGRIVSTLADLTKGDGNPVYYDRGSEVMVYFASIDYSPAMPMNLADFLLDLPNDISVNETVKGTTSTKEALLDTYYHHLCGKLTEELLGLSQQLELQQHEAEKMTNQWCTTWWQQFMVLLQGGLKER</sequence>
<organism evidence="6 7">
    <name type="scientific">Musa troglodytarum</name>
    <name type="common">fe'i banana</name>
    <dbReference type="NCBI Taxonomy" id="320322"/>
    <lineage>
        <taxon>Eukaryota</taxon>
        <taxon>Viridiplantae</taxon>
        <taxon>Streptophyta</taxon>
        <taxon>Embryophyta</taxon>
        <taxon>Tracheophyta</taxon>
        <taxon>Spermatophyta</taxon>
        <taxon>Magnoliopsida</taxon>
        <taxon>Liliopsida</taxon>
        <taxon>Zingiberales</taxon>
        <taxon>Musaceae</taxon>
        <taxon>Musa</taxon>
    </lineage>
</organism>
<evidence type="ECO:0000256" key="2">
    <source>
        <dbReference type="ARBA" id="ARBA00022448"/>
    </source>
</evidence>
<evidence type="ECO:0000313" key="7">
    <source>
        <dbReference type="Proteomes" id="UP001055439"/>
    </source>
</evidence>
<keyword evidence="2" id="KW-0813">Transport</keyword>
<comment type="subcellular location">
    <subcellularLocation>
        <location evidence="1">Membrane</location>
        <topology evidence="1">Multi-pass membrane protein</topology>
    </subcellularLocation>
</comment>
<reference evidence="6" key="1">
    <citation type="submission" date="2022-05" db="EMBL/GenBank/DDBJ databases">
        <title>The Musa troglodytarum L. genome provides insights into the mechanism of non-climacteric behaviour and enrichment of carotenoids.</title>
        <authorList>
            <person name="Wang J."/>
        </authorList>
    </citation>
    <scope>NUCLEOTIDE SEQUENCE</scope>
    <source>
        <tissue evidence="6">Leaf</tissue>
    </source>
</reference>
<dbReference type="GO" id="GO:0042626">
    <property type="term" value="F:ATPase-coupled transmembrane transporter activity"/>
    <property type="evidence" value="ECO:0007669"/>
    <property type="project" value="TreeGrafter"/>
</dbReference>
<proteinExistence type="predicted"/>
<dbReference type="InterPro" id="IPR050352">
    <property type="entry name" value="ABCG_transporters"/>
</dbReference>
<accession>A0A9E7EB93</accession>
<keyword evidence="5" id="KW-0472">Membrane</keyword>